<proteinExistence type="predicted"/>
<dbReference type="Proteomes" id="UP000675664">
    <property type="component" value="Unassembled WGS sequence"/>
</dbReference>
<dbReference type="RefSeq" id="WP_227019826.1">
    <property type="nucleotide sequence ID" value="NZ_JAGSND010000015.1"/>
</dbReference>
<sequence>MFIKDSNSIHEERKAIYNPIEGKWEKPITYDSEGNIKVETTSIPLDIKADQMIHKIARISDMEHQTAQLKTQAAQFKLQGEKLFSKVKTFLEDQQFHDSSVMDGERLTDRRE</sequence>
<reference evidence="1" key="1">
    <citation type="submission" date="2021-04" db="EMBL/GenBank/DDBJ databases">
        <title>Sinoanaerobacter chloroacetimidivorans sp. nov., an obligate anaerobic bacterium isolated from anaerobic sludge.</title>
        <authorList>
            <person name="Bao Y."/>
        </authorList>
    </citation>
    <scope>NUCLEOTIDE SEQUENCE</scope>
    <source>
        <strain evidence="1">BAD-6</strain>
    </source>
</reference>
<gene>
    <name evidence="1" type="ORF">KCX82_17510</name>
</gene>
<evidence type="ECO:0000313" key="1">
    <source>
        <dbReference type="EMBL" id="MBR0599687.1"/>
    </source>
</evidence>
<evidence type="ECO:0000313" key="2">
    <source>
        <dbReference type="Proteomes" id="UP000675664"/>
    </source>
</evidence>
<dbReference type="AlphaFoldDB" id="A0A8J7W2H0"/>
<organism evidence="1 2">
    <name type="scientific">Sinanaerobacter chloroacetimidivorans</name>
    <dbReference type="NCBI Taxonomy" id="2818044"/>
    <lineage>
        <taxon>Bacteria</taxon>
        <taxon>Bacillati</taxon>
        <taxon>Bacillota</taxon>
        <taxon>Clostridia</taxon>
        <taxon>Peptostreptococcales</taxon>
        <taxon>Anaerovoracaceae</taxon>
        <taxon>Sinanaerobacter</taxon>
    </lineage>
</organism>
<reference evidence="1" key="2">
    <citation type="submission" date="2021-04" db="EMBL/GenBank/DDBJ databases">
        <authorList>
            <person name="Liu J."/>
        </authorList>
    </citation>
    <scope>NUCLEOTIDE SEQUENCE</scope>
    <source>
        <strain evidence="1">BAD-6</strain>
    </source>
</reference>
<protein>
    <submittedName>
        <fullName evidence="1">Uncharacterized protein</fullName>
    </submittedName>
</protein>
<keyword evidence="2" id="KW-1185">Reference proteome</keyword>
<accession>A0A8J7W2H0</accession>
<dbReference type="EMBL" id="JAGSND010000015">
    <property type="protein sequence ID" value="MBR0599687.1"/>
    <property type="molecule type" value="Genomic_DNA"/>
</dbReference>
<name>A0A8J7W2H0_9FIRM</name>
<comment type="caution">
    <text evidence="1">The sequence shown here is derived from an EMBL/GenBank/DDBJ whole genome shotgun (WGS) entry which is preliminary data.</text>
</comment>